<evidence type="ECO:0000256" key="2">
    <source>
        <dbReference type="ARBA" id="ARBA00023125"/>
    </source>
</evidence>
<dbReference type="PROSITE" id="PS50949">
    <property type="entry name" value="HTH_GNTR"/>
    <property type="match status" value="1"/>
</dbReference>
<feature type="domain" description="HTH gntR-type" evidence="5">
    <location>
        <begin position="6"/>
        <end position="73"/>
    </location>
</feature>
<gene>
    <name evidence="6" type="ORF">C0Z19_14465</name>
</gene>
<proteinExistence type="predicted"/>
<dbReference type="SUPFAM" id="SSF48008">
    <property type="entry name" value="GntR ligand-binding domain-like"/>
    <property type="match status" value="1"/>
</dbReference>
<keyword evidence="2" id="KW-0238">DNA-binding</keyword>
<dbReference type="Gene3D" id="1.10.10.10">
    <property type="entry name" value="Winged helix-like DNA-binding domain superfamily/Winged helix DNA-binding domain"/>
    <property type="match status" value="1"/>
</dbReference>
<dbReference type="AlphaFoldDB" id="A0A2N7W420"/>
<dbReference type="CDD" id="cd07377">
    <property type="entry name" value="WHTH_GntR"/>
    <property type="match status" value="1"/>
</dbReference>
<protein>
    <submittedName>
        <fullName evidence="6">GntR family transcriptional regulator</fullName>
    </submittedName>
</protein>
<keyword evidence="1" id="KW-0805">Transcription regulation</keyword>
<keyword evidence="7" id="KW-1185">Reference proteome</keyword>
<dbReference type="GO" id="GO:0003677">
    <property type="term" value="F:DNA binding"/>
    <property type="evidence" value="ECO:0007669"/>
    <property type="project" value="UniProtKB-KW"/>
</dbReference>
<accession>A0A2N7W420</accession>
<dbReference type="PRINTS" id="PR00035">
    <property type="entry name" value="HTHGNTR"/>
</dbReference>
<dbReference type="Proteomes" id="UP000235347">
    <property type="component" value="Unassembled WGS sequence"/>
</dbReference>
<comment type="caution">
    <text evidence="6">The sequence shown here is derived from an EMBL/GenBank/DDBJ whole genome shotgun (WGS) entry which is preliminary data.</text>
</comment>
<keyword evidence="4" id="KW-0175">Coiled coil</keyword>
<dbReference type="InterPro" id="IPR011711">
    <property type="entry name" value="GntR_C"/>
</dbReference>
<evidence type="ECO:0000256" key="3">
    <source>
        <dbReference type="ARBA" id="ARBA00023163"/>
    </source>
</evidence>
<dbReference type="SMART" id="SM00895">
    <property type="entry name" value="FCD"/>
    <property type="match status" value="1"/>
</dbReference>
<dbReference type="PANTHER" id="PTHR43537:SF41">
    <property type="entry name" value="TRANSCRIPTIONAL REGULATORY PROTEIN"/>
    <property type="match status" value="1"/>
</dbReference>
<evidence type="ECO:0000313" key="7">
    <source>
        <dbReference type="Proteomes" id="UP000235347"/>
    </source>
</evidence>
<dbReference type="PANTHER" id="PTHR43537">
    <property type="entry name" value="TRANSCRIPTIONAL REGULATOR, GNTR FAMILY"/>
    <property type="match status" value="1"/>
</dbReference>
<organism evidence="6 7">
    <name type="scientific">Trinickia soli</name>
    <dbReference type="NCBI Taxonomy" id="380675"/>
    <lineage>
        <taxon>Bacteria</taxon>
        <taxon>Pseudomonadati</taxon>
        <taxon>Pseudomonadota</taxon>
        <taxon>Betaproteobacteria</taxon>
        <taxon>Burkholderiales</taxon>
        <taxon>Burkholderiaceae</taxon>
        <taxon>Trinickia</taxon>
    </lineage>
</organism>
<dbReference type="SUPFAM" id="SSF46785">
    <property type="entry name" value="Winged helix' DNA-binding domain"/>
    <property type="match status" value="1"/>
</dbReference>
<feature type="coiled-coil region" evidence="4">
    <location>
        <begin position="141"/>
        <end position="168"/>
    </location>
</feature>
<evidence type="ECO:0000313" key="6">
    <source>
        <dbReference type="EMBL" id="PMS24144.1"/>
    </source>
</evidence>
<sequence length="228" mass="25371">MQTKIDSTADAIALSLRASIATGELGDGARLVERELAERFSVSRIPLREALQKLEAEGLVEIYPNRGAVVRALTLADVDEIYGLRVLLEGDAIFRAVKRMNEETLVRAELVHRLLGKATTAEKQGELNREFHELLYAPCGNARQLKAIRELRGQVERYERLQNTLLADTPAFQHEHGAILKACKLRDARGARATTVAHLASAKRIVEGVVSRMQNETDIQAGTVRRRK</sequence>
<dbReference type="EMBL" id="PNYB01000011">
    <property type="protein sequence ID" value="PMS24144.1"/>
    <property type="molecule type" value="Genomic_DNA"/>
</dbReference>
<evidence type="ECO:0000256" key="1">
    <source>
        <dbReference type="ARBA" id="ARBA00023015"/>
    </source>
</evidence>
<keyword evidence="3" id="KW-0804">Transcription</keyword>
<dbReference type="GO" id="GO:0003700">
    <property type="term" value="F:DNA-binding transcription factor activity"/>
    <property type="evidence" value="ECO:0007669"/>
    <property type="project" value="InterPro"/>
</dbReference>
<evidence type="ECO:0000256" key="4">
    <source>
        <dbReference type="SAM" id="Coils"/>
    </source>
</evidence>
<dbReference type="Pfam" id="PF00392">
    <property type="entry name" value="GntR"/>
    <property type="match status" value="1"/>
</dbReference>
<dbReference type="InterPro" id="IPR036388">
    <property type="entry name" value="WH-like_DNA-bd_sf"/>
</dbReference>
<dbReference type="Pfam" id="PF07729">
    <property type="entry name" value="FCD"/>
    <property type="match status" value="1"/>
</dbReference>
<reference evidence="6 7" key="1">
    <citation type="submission" date="2018-01" db="EMBL/GenBank/DDBJ databases">
        <title>Whole genome analyses suggest that Burkholderia sensu lato contains two further novel genera in the rhizoxinica-symbiotica group Mycetohabitans gen. nov., and Trinickia gen. nov.: implications for the evolution of diazotrophy and nodulation in the Burkholderiaceae.</title>
        <authorList>
            <person name="Estrada-de los Santos P."/>
            <person name="Palmer M."/>
            <person name="Chavez-Ramirez B."/>
            <person name="Beukes C."/>
            <person name="Steenkamp E.T."/>
            <person name="Hirsch A.M."/>
            <person name="Manyaka P."/>
            <person name="Maluk M."/>
            <person name="Lafos M."/>
            <person name="Crook M."/>
            <person name="Gross E."/>
            <person name="Simon M.F."/>
            <person name="Bueno dos Reis Junior F."/>
            <person name="Poole P.S."/>
            <person name="Venter S.N."/>
            <person name="James E.K."/>
        </authorList>
    </citation>
    <scope>NUCLEOTIDE SEQUENCE [LARGE SCALE GENOMIC DNA]</scope>
    <source>
        <strain evidence="6 7">GP25-8</strain>
    </source>
</reference>
<dbReference type="RefSeq" id="WP_102610630.1">
    <property type="nucleotide sequence ID" value="NZ_CADIKD010000013.1"/>
</dbReference>
<dbReference type="InterPro" id="IPR000524">
    <property type="entry name" value="Tscrpt_reg_HTH_GntR"/>
</dbReference>
<dbReference type="SMART" id="SM00345">
    <property type="entry name" value="HTH_GNTR"/>
    <property type="match status" value="1"/>
</dbReference>
<name>A0A2N7W420_9BURK</name>
<dbReference type="Gene3D" id="1.20.120.530">
    <property type="entry name" value="GntR ligand-binding domain-like"/>
    <property type="match status" value="1"/>
</dbReference>
<dbReference type="InterPro" id="IPR008920">
    <property type="entry name" value="TF_FadR/GntR_C"/>
</dbReference>
<dbReference type="InterPro" id="IPR036390">
    <property type="entry name" value="WH_DNA-bd_sf"/>
</dbReference>
<evidence type="ECO:0000259" key="5">
    <source>
        <dbReference type="PROSITE" id="PS50949"/>
    </source>
</evidence>